<dbReference type="VEuPathDB" id="AmoebaDB:NfTy_041770"/>
<dbReference type="OMA" id="HFKGNTD"/>
<comment type="caution">
    <text evidence="4">The sequence shown here is derived from an EMBL/GenBank/DDBJ whole genome shotgun (WGS) entry which is preliminary data.</text>
</comment>
<dbReference type="RefSeq" id="XP_044563316.1">
    <property type="nucleotide sequence ID" value="XM_044705616.1"/>
</dbReference>
<dbReference type="PROSITE" id="PS51037">
    <property type="entry name" value="YEATS"/>
    <property type="match status" value="1"/>
</dbReference>
<gene>
    <name evidence="4" type="ORF">FDP41_002423</name>
</gene>
<dbReference type="Pfam" id="PF22951">
    <property type="entry name" value="3HBD"/>
    <property type="match status" value="1"/>
</dbReference>
<evidence type="ECO:0000313" key="4">
    <source>
        <dbReference type="EMBL" id="KAF0978603.1"/>
    </source>
</evidence>
<dbReference type="AlphaFoldDB" id="A0A6A5BKS5"/>
<organism evidence="4 5">
    <name type="scientific">Naegleria fowleri</name>
    <name type="common">Brain eating amoeba</name>
    <dbReference type="NCBI Taxonomy" id="5763"/>
    <lineage>
        <taxon>Eukaryota</taxon>
        <taxon>Discoba</taxon>
        <taxon>Heterolobosea</taxon>
        <taxon>Tetramitia</taxon>
        <taxon>Eutetramitia</taxon>
        <taxon>Vahlkampfiidae</taxon>
        <taxon>Naegleria</taxon>
    </lineage>
</organism>
<reference evidence="4 5" key="1">
    <citation type="journal article" date="2019" name="Sci. Rep.">
        <title>Nanopore sequencing improves the draft genome of the human pathogenic amoeba Naegleria fowleri.</title>
        <authorList>
            <person name="Liechti N."/>
            <person name="Schurch N."/>
            <person name="Bruggmann R."/>
            <person name="Wittwer M."/>
        </authorList>
    </citation>
    <scope>NUCLEOTIDE SEQUENCE [LARGE SCALE GENOMIC DNA]</scope>
    <source>
        <strain evidence="4 5">ATCC 30894</strain>
    </source>
</reference>
<dbReference type="GeneID" id="68109641"/>
<protein>
    <recommendedName>
        <fullName evidence="3">YEATS domain-containing protein</fullName>
    </recommendedName>
</protein>
<name>A0A6A5BKS5_NAEFO</name>
<dbReference type="InterPro" id="IPR055129">
    <property type="entry name" value="YEATS_dom"/>
</dbReference>
<dbReference type="VEuPathDB" id="AmoebaDB:FDP41_002423"/>
<dbReference type="InterPro" id="IPR005033">
    <property type="entry name" value="YEATS"/>
</dbReference>
<dbReference type="Gene3D" id="2.60.40.1970">
    <property type="entry name" value="YEATS domain"/>
    <property type="match status" value="1"/>
</dbReference>
<dbReference type="EMBL" id="VFQX01000029">
    <property type="protein sequence ID" value="KAF0978603.1"/>
    <property type="molecule type" value="Genomic_DNA"/>
</dbReference>
<evidence type="ECO:0000259" key="3">
    <source>
        <dbReference type="PROSITE" id="PS51037"/>
    </source>
</evidence>
<proteinExistence type="predicted"/>
<dbReference type="GO" id="GO:0005634">
    <property type="term" value="C:nucleus"/>
    <property type="evidence" value="ECO:0007669"/>
    <property type="project" value="UniProtKB-SubCell"/>
</dbReference>
<dbReference type="PANTHER" id="PTHR23195">
    <property type="entry name" value="YEATS DOMAIN"/>
    <property type="match status" value="1"/>
</dbReference>
<dbReference type="VEuPathDB" id="AmoebaDB:NF0006810"/>
<dbReference type="Proteomes" id="UP000444721">
    <property type="component" value="Unassembled WGS sequence"/>
</dbReference>
<keyword evidence="1 2" id="KW-0539">Nucleus</keyword>
<dbReference type="CDD" id="cd16907">
    <property type="entry name" value="YEATS_YEATS2_like"/>
    <property type="match status" value="1"/>
</dbReference>
<sequence>MEDEEEVIDYEENLREKHLEQKLIEERLKEVAHKQELLKKLRSELNADQAMKLASFLENQKKTDTIRKRIVVGNTSQFISEKHREVHDSYTHKWTIYVRGSSEEPDISTYVKKVRVFLHRSFAPNDIVDIYHPPFHVSRRGYGEFQVVVQLHFKGNTDINKPLDIVHHLSLDRKNTGKIVNSAETIADIELDKQALSESDTFVDTHQTKTKKKLKLDSDEEFSAEEVIHLGSSSPAKKKKKSPNDTKDETAFVFESEIIDEELSFISDMPFPPFSCQPSKMDYIVTRFDTLNKEERAVKLASERFPMIADNSIYLPYLFATSDEVFINWTIGKRKCAERKRALEIKRYLQTKHANFNLSTSYIARLLRNIGLTPIVFHKESALDMIEEENKKKAEQFEENPQFCKYCGCPHQPQSDFNRIQDRCRKRMKIPSFTYHIESCTTSLDEECSHPLNECPHCSKFASGMRTNCDCSDVGIDEIMDECDFKLNDMASLMFNVLFRKFASSLLVHSVAMYKAQANNETFKESEGKVLVPFHILQSVMECPQFDFLRNNLKVVDERNQINKKRKKP</sequence>
<accession>A0A6A5BKS5</accession>
<evidence type="ECO:0000313" key="5">
    <source>
        <dbReference type="Proteomes" id="UP000444721"/>
    </source>
</evidence>
<evidence type="ECO:0000256" key="2">
    <source>
        <dbReference type="PROSITE-ProRule" id="PRU00376"/>
    </source>
</evidence>
<dbReference type="Pfam" id="PF03366">
    <property type="entry name" value="YEATS"/>
    <property type="match status" value="1"/>
</dbReference>
<dbReference type="InterPro" id="IPR055127">
    <property type="entry name" value="YEATS2_3HBD"/>
</dbReference>
<feature type="domain" description="YEATS" evidence="3">
    <location>
        <begin position="60"/>
        <end position="207"/>
    </location>
</feature>
<dbReference type="OrthoDB" id="1741717at2759"/>
<dbReference type="InterPro" id="IPR038704">
    <property type="entry name" value="YEAST_sf"/>
</dbReference>
<keyword evidence="5" id="KW-1185">Reference proteome</keyword>
<evidence type="ECO:0000256" key="1">
    <source>
        <dbReference type="ARBA" id="ARBA00023242"/>
    </source>
</evidence>
<dbReference type="GO" id="GO:0006355">
    <property type="term" value="P:regulation of DNA-templated transcription"/>
    <property type="evidence" value="ECO:0007669"/>
    <property type="project" value="InterPro"/>
</dbReference>
<comment type="subcellular location">
    <subcellularLocation>
        <location evidence="2">Nucleus</location>
    </subcellularLocation>
</comment>